<keyword evidence="3" id="KW-1185">Reference proteome</keyword>
<comment type="caution">
    <text evidence="2">The sequence shown here is derived from an EMBL/GenBank/DDBJ whole genome shotgun (WGS) entry which is preliminary data.</text>
</comment>
<dbReference type="AlphaFoldDB" id="A0A8X6NTX9"/>
<evidence type="ECO:0000313" key="3">
    <source>
        <dbReference type="Proteomes" id="UP000887013"/>
    </source>
</evidence>
<protein>
    <submittedName>
        <fullName evidence="2">Uncharacterized protein</fullName>
    </submittedName>
</protein>
<accession>A0A8X6NTX9</accession>
<proteinExistence type="predicted"/>
<gene>
    <name evidence="2" type="ORF">NPIL_671891</name>
</gene>
<organism evidence="2 3">
    <name type="scientific">Nephila pilipes</name>
    <name type="common">Giant wood spider</name>
    <name type="synonym">Nephila maculata</name>
    <dbReference type="NCBI Taxonomy" id="299642"/>
    <lineage>
        <taxon>Eukaryota</taxon>
        <taxon>Metazoa</taxon>
        <taxon>Ecdysozoa</taxon>
        <taxon>Arthropoda</taxon>
        <taxon>Chelicerata</taxon>
        <taxon>Arachnida</taxon>
        <taxon>Araneae</taxon>
        <taxon>Araneomorphae</taxon>
        <taxon>Entelegynae</taxon>
        <taxon>Araneoidea</taxon>
        <taxon>Nephilidae</taxon>
        <taxon>Nephila</taxon>
    </lineage>
</organism>
<feature type="region of interest" description="Disordered" evidence="1">
    <location>
        <begin position="1"/>
        <end position="40"/>
    </location>
</feature>
<name>A0A8X6NTX9_NEPPI</name>
<evidence type="ECO:0000256" key="1">
    <source>
        <dbReference type="SAM" id="MobiDB-lite"/>
    </source>
</evidence>
<feature type="compositionally biased region" description="Basic and acidic residues" evidence="1">
    <location>
        <begin position="12"/>
        <end position="40"/>
    </location>
</feature>
<reference evidence="2" key="1">
    <citation type="submission" date="2020-08" db="EMBL/GenBank/DDBJ databases">
        <title>Multicomponent nature underlies the extraordinary mechanical properties of spider dragline silk.</title>
        <authorList>
            <person name="Kono N."/>
            <person name="Nakamura H."/>
            <person name="Mori M."/>
            <person name="Yoshida Y."/>
            <person name="Ohtoshi R."/>
            <person name="Malay A.D."/>
            <person name="Moran D.A.P."/>
            <person name="Tomita M."/>
            <person name="Numata K."/>
            <person name="Arakawa K."/>
        </authorList>
    </citation>
    <scope>NUCLEOTIDE SEQUENCE</scope>
</reference>
<dbReference type="EMBL" id="BMAW01013113">
    <property type="protein sequence ID" value="GFT32083.1"/>
    <property type="molecule type" value="Genomic_DNA"/>
</dbReference>
<evidence type="ECO:0000313" key="2">
    <source>
        <dbReference type="EMBL" id="GFT32083.1"/>
    </source>
</evidence>
<sequence>MVGTANGNKIQDGGDREIKKLKWKRSPRERNGKEMTGADKERNDVSLFISDLIECVVNRDEQHSEGWGREWLKRTHACPVSLYSRERELGLIAVRRSKQLL</sequence>
<dbReference type="Proteomes" id="UP000887013">
    <property type="component" value="Unassembled WGS sequence"/>
</dbReference>
<dbReference type="OrthoDB" id="10349903at2759"/>